<dbReference type="GeneID" id="66109478"/>
<protein>
    <submittedName>
        <fullName evidence="1">Uncharacterized protein</fullName>
    </submittedName>
</protein>
<reference evidence="1" key="1">
    <citation type="submission" date="2020-11" db="EMBL/GenBank/DDBJ databases">
        <title>Adaptations for nitrogen fixation in a non-lichenized fungal sporocarp promotes dispersal by wood-feeding termites.</title>
        <authorList>
            <consortium name="DOE Joint Genome Institute"/>
            <person name="Koch R.A."/>
            <person name="Yoon G."/>
            <person name="Arayal U."/>
            <person name="Lail K."/>
            <person name="Amirebrahimi M."/>
            <person name="Labutti K."/>
            <person name="Lipzen A."/>
            <person name="Riley R."/>
            <person name="Barry K."/>
            <person name="Henrissat B."/>
            <person name="Grigoriev I.V."/>
            <person name="Herr J.R."/>
            <person name="Aime M.C."/>
        </authorList>
    </citation>
    <scope>NUCLEOTIDE SEQUENCE</scope>
    <source>
        <strain evidence="1">MCA 3950</strain>
    </source>
</reference>
<sequence length="142" mass="15380">MTLSISLVCSRSQNIALSEPSVWRNIYVGEGCSPDINTALVYLYSKCSVKGPLRVAANVTGEDEGYRYDPALWAQIKTLGFGGGCSNCPFDWAIMSGGTDASRDPIRIDHFSALSSPLANQFIHVRRPHTSLLGVSEDLDAL</sequence>
<keyword evidence="2" id="KW-1185">Reference proteome</keyword>
<dbReference type="EMBL" id="MU250556">
    <property type="protein sequence ID" value="KAG7441871.1"/>
    <property type="molecule type" value="Genomic_DNA"/>
</dbReference>
<accession>A0A9P7VIT7</accession>
<dbReference type="OrthoDB" id="2269034at2759"/>
<dbReference type="Proteomes" id="UP000812287">
    <property type="component" value="Unassembled WGS sequence"/>
</dbReference>
<name>A0A9P7VIT7_9AGAR</name>
<proteinExistence type="predicted"/>
<gene>
    <name evidence="1" type="ORF">BT62DRAFT_936754</name>
</gene>
<evidence type="ECO:0000313" key="1">
    <source>
        <dbReference type="EMBL" id="KAG7441871.1"/>
    </source>
</evidence>
<evidence type="ECO:0000313" key="2">
    <source>
        <dbReference type="Proteomes" id="UP000812287"/>
    </source>
</evidence>
<organism evidence="1 2">
    <name type="scientific">Guyanagaster necrorhizus</name>
    <dbReference type="NCBI Taxonomy" id="856835"/>
    <lineage>
        <taxon>Eukaryota</taxon>
        <taxon>Fungi</taxon>
        <taxon>Dikarya</taxon>
        <taxon>Basidiomycota</taxon>
        <taxon>Agaricomycotina</taxon>
        <taxon>Agaricomycetes</taxon>
        <taxon>Agaricomycetidae</taxon>
        <taxon>Agaricales</taxon>
        <taxon>Marasmiineae</taxon>
        <taxon>Physalacriaceae</taxon>
        <taxon>Guyanagaster</taxon>
    </lineage>
</organism>
<comment type="caution">
    <text evidence="1">The sequence shown here is derived from an EMBL/GenBank/DDBJ whole genome shotgun (WGS) entry which is preliminary data.</text>
</comment>
<dbReference type="RefSeq" id="XP_043035371.1">
    <property type="nucleotide sequence ID" value="XM_043187181.1"/>
</dbReference>
<dbReference type="AlphaFoldDB" id="A0A9P7VIT7"/>